<keyword evidence="4" id="KW-1185">Reference proteome</keyword>
<feature type="domain" description="RNase H type-1" evidence="1">
    <location>
        <begin position="223"/>
        <end position="273"/>
    </location>
</feature>
<accession>A0AAW2BZ79</accession>
<dbReference type="InterPro" id="IPR002156">
    <property type="entry name" value="RNaseH_domain"/>
</dbReference>
<organism evidence="3 4">
    <name type="scientific">Lithocarpus litseifolius</name>
    <dbReference type="NCBI Taxonomy" id="425828"/>
    <lineage>
        <taxon>Eukaryota</taxon>
        <taxon>Viridiplantae</taxon>
        <taxon>Streptophyta</taxon>
        <taxon>Embryophyta</taxon>
        <taxon>Tracheophyta</taxon>
        <taxon>Spermatophyta</taxon>
        <taxon>Magnoliopsida</taxon>
        <taxon>eudicotyledons</taxon>
        <taxon>Gunneridae</taxon>
        <taxon>Pentapetalae</taxon>
        <taxon>rosids</taxon>
        <taxon>fabids</taxon>
        <taxon>Fagales</taxon>
        <taxon>Fagaceae</taxon>
        <taxon>Lithocarpus</taxon>
    </lineage>
</organism>
<dbReference type="AlphaFoldDB" id="A0AAW2BZ79"/>
<evidence type="ECO:0000259" key="1">
    <source>
        <dbReference type="Pfam" id="PF13456"/>
    </source>
</evidence>
<dbReference type="Pfam" id="PF13456">
    <property type="entry name" value="RVT_3"/>
    <property type="match status" value="1"/>
</dbReference>
<evidence type="ECO:0008006" key="5">
    <source>
        <dbReference type="Google" id="ProtNLM"/>
    </source>
</evidence>
<sequence length="273" mass="30917">MLAESKVNKLMDQDRGGWNREVIEATLLPFEAEIVQKIPLCNTNQPDTLTWPFNPNGEYTVKSGYKFLQTELQNTRPGQSDGSRLNPLWQSMWSLTVPSKVRNLTWRAVPNSLPAKQNLVKRKIIQGDGCDVCHDNREDVLHALYKCPRLEALWHKVPTWNHSSLRHVTSFIDLLGCVFAENREPELFSMVIWALWTRRNTLKLGKSVGTLDQLLNQARDKLQNCAGIGVVIRNKCGQAMVSLSQRIPLPYSAVEVEALAARRGLELALETGF</sequence>
<evidence type="ECO:0000313" key="3">
    <source>
        <dbReference type="EMBL" id="KAK9990437.1"/>
    </source>
</evidence>
<dbReference type="EMBL" id="JAZDWU010000009">
    <property type="protein sequence ID" value="KAK9990437.1"/>
    <property type="molecule type" value="Genomic_DNA"/>
</dbReference>
<dbReference type="InterPro" id="IPR026960">
    <property type="entry name" value="RVT-Znf"/>
</dbReference>
<protein>
    <recommendedName>
        <fullName evidence="5">Reverse transcriptase zinc-binding domain-containing protein</fullName>
    </recommendedName>
</protein>
<feature type="domain" description="Reverse transcriptase zinc-binding" evidence="2">
    <location>
        <begin position="59"/>
        <end position="154"/>
    </location>
</feature>
<evidence type="ECO:0000259" key="2">
    <source>
        <dbReference type="Pfam" id="PF13966"/>
    </source>
</evidence>
<dbReference type="GO" id="GO:0003676">
    <property type="term" value="F:nucleic acid binding"/>
    <property type="evidence" value="ECO:0007669"/>
    <property type="project" value="InterPro"/>
</dbReference>
<comment type="caution">
    <text evidence="3">The sequence shown here is derived from an EMBL/GenBank/DDBJ whole genome shotgun (WGS) entry which is preliminary data.</text>
</comment>
<dbReference type="GO" id="GO:0004523">
    <property type="term" value="F:RNA-DNA hybrid ribonuclease activity"/>
    <property type="evidence" value="ECO:0007669"/>
    <property type="project" value="InterPro"/>
</dbReference>
<name>A0AAW2BZ79_9ROSI</name>
<gene>
    <name evidence="3" type="ORF">SO802_025422</name>
</gene>
<evidence type="ECO:0000313" key="4">
    <source>
        <dbReference type="Proteomes" id="UP001459277"/>
    </source>
</evidence>
<dbReference type="Pfam" id="PF13966">
    <property type="entry name" value="zf-RVT"/>
    <property type="match status" value="1"/>
</dbReference>
<reference evidence="3 4" key="1">
    <citation type="submission" date="2024-01" db="EMBL/GenBank/DDBJ databases">
        <title>A telomere-to-telomere, gap-free genome of sweet tea (Lithocarpus litseifolius).</title>
        <authorList>
            <person name="Zhou J."/>
        </authorList>
    </citation>
    <scope>NUCLEOTIDE SEQUENCE [LARGE SCALE GENOMIC DNA]</scope>
    <source>
        <strain evidence="3">Zhou-2022a</strain>
        <tissue evidence="3">Leaf</tissue>
    </source>
</reference>
<proteinExistence type="predicted"/>
<dbReference type="Proteomes" id="UP001459277">
    <property type="component" value="Unassembled WGS sequence"/>
</dbReference>